<dbReference type="EMBL" id="LK052947">
    <property type="protein sequence ID" value="CDR46329.1"/>
    <property type="molecule type" value="Genomic_DNA"/>
</dbReference>
<gene>
    <name evidence="2" type="ORF">RHTO0S_12e03136g</name>
</gene>
<dbReference type="InterPro" id="IPR011009">
    <property type="entry name" value="Kinase-like_dom_sf"/>
</dbReference>
<evidence type="ECO:0000256" key="1">
    <source>
        <dbReference type="SAM" id="MobiDB-lite"/>
    </source>
</evidence>
<protein>
    <submittedName>
        <fullName evidence="2">RHTO0S12e03136g1_1</fullName>
    </submittedName>
</protein>
<proteinExistence type="predicted"/>
<evidence type="ECO:0000313" key="2">
    <source>
        <dbReference type="EMBL" id="CDR46329.1"/>
    </source>
</evidence>
<dbReference type="SUPFAM" id="SSF56112">
    <property type="entry name" value="Protein kinase-like (PK-like)"/>
    <property type="match status" value="1"/>
</dbReference>
<reference evidence="2" key="1">
    <citation type="journal article" date="2014" name="Genome Announc.">
        <title>Draft genome sequence of Rhodosporidium toruloides CECT1137, an oleaginous yeast of biotechnological interest.</title>
        <authorList>
            <person name="Morin N."/>
            <person name="Calcas X."/>
            <person name="Devillers H."/>
            <person name="Durrens P."/>
            <person name="Sherman D.J."/>
            <person name="Nicaud J.-M."/>
            <person name="Neuveglise C."/>
        </authorList>
    </citation>
    <scope>NUCLEOTIDE SEQUENCE</scope>
    <source>
        <strain evidence="2">CECT1137</strain>
    </source>
</reference>
<dbReference type="AlphaFoldDB" id="A0A061BAE4"/>
<sequence>MYCPSPSSDLSDNQDVRPYLPRSVKLVPDLASRLEQMVDRGVVALEANAEAHEPGSSSVLLPNTFDKIKREFEASWEAVSSYAKSELVHLMLLQLRAVSNLDEPLHALAGRPAPEPIFSTTQRDTVPAGGGTIHGVDVKLRLRLDLVLRRGRETKDDKTGVIVSSEIKTPQATEPDGIYEATLSTIASHDGVLSRAALKKLGERRRTKAQYSLLMKQISAARIFRNDITFWSDSYQWFIAALVNDEPNEDFDVLLSPLHRHVPQVLGDPSYLKLHLFALLPDLYEPDRLRSLVPSNEVLATMESSRSAADPDFIERMPTRSSGKTLSSGAKRGLFSLSDKVIAFAYPNDLVEVGRVIGQDGSHTSIDETAPPDSVGEGSDMSNEAPEEDDLLFLEDCAVDIELDSLVGEGKVGLVYRGLDNHTQGSVVLKLAKPEMEDYLKHEVKFGRLLHNYTDSLIAACDLYATAEGRLFTVMVDGGTSPSCAADLTLPARLDLIESLARLHCGGFEHGDVALRNIVVDNVGKARWIDLSAASLEHRCEVLECDEMAEAIALLELEDYDDEVCSILQDQGLLE</sequence>
<feature type="region of interest" description="Disordered" evidence="1">
    <location>
        <begin position="361"/>
        <end position="385"/>
    </location>
</feature>
<dbReference type="OrthoDB" id="2521594at2759"/>
<dbReference type="InterPro" id="IPR008266">
    <property type="entry name" value="Tyr_kinase_AS"/>
</dbReference>
<dbReference type="PROSITE" id="PS00109">
    <property type="entry name" value="PROTEIN_KINASE_TYR"/>
    <property type="match status" value="1"/>
</dbReference>
<dbReference type="GO" id="GO:0004672">
    <property type="term" value="F:protein kinase activity"/>
    <property type="evidence" value="ECO:0007669"/>
    <property type="project" value="InterPro"/>
</dbReference>
<organism evidence="2">
    <name type="scientific">Rhodotorula toruloides</name>
    <name type="common">Yeast</name>
    <name type="synonym">Rhodosporidium toruloides</name>
    <dbReference type="NCBI Taxonomy" id="5286"/>
    <lineage>
        <taxon>Eukaryota</taxon>
        <taxon>Fungi</taxon>
        <taxon>Dikarya</taxon>
        <taxon>Basidiomycota</taxon>
        <taxon>Pucciniomycotina</taxon>
        <taxon>Microbotryomycetes</taxon>
        <taxon>Sporidiobolales</taxon>
        <taxon>Sporidiobolaceae</taxon>
        <taxon>Rhodotorula</taxon>
    </lineage>
</organism>
<dbReference type="Gene3D" id="1.10.510.10">
    <property type="entry name" value="Transferase(Phosphotransferase) domain 1"/>
    <property type="match status" value="1"/>
</dbReference>
<name>A0A061BAE4_RHOTO</name>
<accession>A0A061BAE4</accession>